<dbReference type="Proteomes" id="UP000481739">
    <property type="component" value="Unassembled WGS sequence"/>
</dbReference>
<name>A0A7C9GLH9_9GAMM</name>
<proteinExistence type="predicted"/>
<dbReference type="AlphaFoldDB" id="A0A7C9GLH9"/>
<dbReference type="GO" id="GO:0051495">
    <property type="term" value="P:positive regulation of cytoskeleton organization"/>
    <property type="evidence" value="ECO:0007669"/>
    <property type="project" value="InterPro"/>
</dbReference>
<accession>A0A7C9GLH9</accession>
<evidence type="ECO:0000313" key="2">
    <source>
        <dbReference type="Proteomes" id="UP000481739"/>
    </source>
</evidence>
<dbReference type="InterPro" id="IPR009320">
    <property type="entry name" value="Antitoxin_CbeA"/>
</dbReference>
<dbReference type="InterPro" id="IPR038025">
    <property type="entry name" value="CbeA_sf"/>
</dbReference>
<comment type="caution">
    <text evidence="1">The sequence shown here is derived from an EMBL/GenBank/DDBJ whole genome shotgun (WGS) entry which is preliminary data.</text>
</comment>
<dbReference type="SUPFAM" id="SSF143737">
    <property type="entry name" value="YeeU-like"/>
    <property type="match status" value="1"/>
</dbReference>
<dbReference type="EMBL" id="WHZZ01000006">
    <property type="protein sequence ID" value="MQL49311.1"/>
    <property type="molecule type" value="Genomic_DNA"/>
</dbReference>
<dbReference type="RefSeq" id="WP_036843989.1">
    <property type="nucleotide sequence ID" value="NZ_CAWOZU010000021.1"/>
</dbReference>
<sequence>MPLIPPHEWGLQSDITPRFGARLVQEGNRLHYLADRAGLTGSFTPEQLQKLDLAFPLFVEQLENMLRSGELNPRQQHQVAVHLAEFTCIADTRGSCGYVYIAIYPQALATQ</sequence>
<gene>
    <name evidence="1" type="ORF">GEA64_15685</name>
</gene>
<dbReference type="Gene3D" id="3.30.450.20">
    <property type="entry name" value="PAS domain"/>
    <property type="match status" value="1"/>
</dbReference>
<evidence type="ECO:0000313" key="1">
    <source>
        <dbReference type="EMBL" id="MQL49311.1"/>
    </source>
</evidence>
<dbReference type="Pfam" id="PF06154">
    <property type="entry name" value="CbeA_antitoxin"/>
    <property type="match status" value="1"/>
</dbReference>
<protein>
    <submittedName>
        <fullName evidence="1">Type IV toxin-antitoxin system YeeU family antitoxin</fullName>
    </submittedName>
</protein>
<organism evidence="1 2">
    <name type="scientific">Photorhabdus khanii</name>
    <dbReference type="NCBI Taxonomy" id="1004150"/>
    <lineage>
        <taxon>Bacteria</taxon>
        <taxon>Pseudomonadati</taxon>
        <taxon>Pseudomonadota</taxon>
        <taxon>Gammaproteobacteria</taxon>
        <taxon>Enterobacterales</taxon>
        <taxon>Morganellaceae</taxon>
        <taxon>Photorhabdus</taxon>
    </lineage>
</organism>
<reference evidence="1 2" key="1">
    <citation type="journal article" date="2019" name="Nature">
        <title>A new antibiotic selectively kills Gram-negative pathogens.</title>
        <authorList>
            <person name="Imai Y."/>
            <person name="Meyer K.J."/>
            <person name="Iinishi A."/>
            <person name="Favre-Godal Q."/>
            <person name="Green R."/>
            <person name="Manuse S."/>
            <person name="Caboni M."/>
            <person name="Mori M."/>
            <person name="Niles S."/>
            <person name="Ghiglieri M."/>
            <person name="Honrao C."/>
            <person name="Ma X."/>
            <person name="Guo J.J."/>
            <person name="Makriyannis A."/>
            <person name="Linares-Otoya L."/>
            <person name="Boehringer N."/>
            <person name="Wuisan Z.G."/>
            <person name="Kaur H."/>
            <person name="Wu R."/>
            <person name="Mateus A."/>
            <person name="Typas A."/>
            <person name="Savitski M.M."/>
            <person name="Espinoza J.L."/>
            <person name="O'Rourke A."/>
            <person name="Nelson K.E."/>
            <person name="Hiller S."/>
            <person name="Noinaj N."/>
            <person name="Schaeberle T.F."/>
            <person name="D'Onofrio A."/>
            <person name="Lewis K."/>
        </authorList>
    </citation>
    <scope>NUCLEOTIDE SEQUENCE [LARGE SCALE GENOMIC DNA]</scope>
    <source>
        <strain evidence="1 2">HGB 1456</strain>
    </source>
</reference>